<gene>
    <name evidence="1" type="ORF">METZ01_LOCUS343556</name>
</gene>
<evidence type="ECO:0000313" key="1">
    <source>
        <dbReference type="EMBL" id="SVC90702.1"/>
    </source>
</evidence>
<name>A0A382R0L1_9ZZZZ</name>
<organism evidence="1">
    <name type="scientific">marine metagenome</name>
    <dbReference type="NCBI Taxonomy" id="408172"/>
    <lineage>
        <taxon>unclassified sequences</taxon>
        <taxon>metagenomes</taxon>
        <taxon>ecological metagenomes</taxon>
    </lineage>
</organism>
<protein>
    <submittedName>
        <fullName evidence="1">Uncharacterized protein</fullName>
    </submittedName>
</protein>
<reference evidence="1" key="1">
    <citation type="submission" date="2018-05" db="EMBL/GenBank/DDBJ databases">
        <authorList>
            <person name="Lanie J.A."/>
            <person name="Ng W.-L."/>
            <person name="Kazmierczak K.M."/>
            <person name="Andrzejewski T.M."/>
            <person name="Davidsen T.M."/>
            <person name="Wayne K.J."/>
            <person name="Tettelin H."/>
            <person name="Glass J.I."/>
            <person name="Rusch D."/>
            <person name="Podicherti R."/>
            <person name="Tsui H.-C.T."/>
            <person name="Winkler M.E."/>
        </authorList>
    </citation>
    <scope>NUCLEOTIDE SEQUENCE</scope>
</reference>
<accession>A0A382R0L1</accession>
<dbReference type="EMBL" id="UINC01117929">
    <property type="protein sequence ID" value="SVC90702.1"/>
    <property type="molecule type" value="Genomic_DNA"/>
</dbReference>
<proteinExistence type="predicted"/>
<sequence length="32" mass="3209">MGRPVSSVTPSADGFCCVSRVAECGAHSAGIR</sequence>
<dbReference type="AlphaFoldDB" id="A0A382R0L1"/>